<comment type="cofactor">
    <cofactor evidence="1">
        <name>Ca(2+)</name>
        <dbReference type="ChEBI" id="CHEBI:29108"/>
    </cofactor>
</comment>
<evidence type="ECO:0000256" key="3">
    <source>
        <dbReference type="ARBA" id="ARBA00022723"/>
    </source>
</evidence>
<evidence type="ECO:0000259" key="8">
    <source>
        <dbReference type="Pfam" id="PF00884"/>
    </source>
</evidence>
<evidence type="ECO:0000256" key="4">
    <source>
        <dbReference type="ARBA" id="ARBA00022729"/>
    </source>
</evidence>
<feature type="signal peptide" evidence="7">
    <location>
        <begin position="1"/>
        <end position="22"/>
    </location>
</feature>
<feature type="chain" id="PRO_5031048100" evidence="7">
    <location>
        <begin position="23"/>
        <end position="472"/>
    </location>
</feature>
<comment type="caution">
    <text evidence="9">The sequence shown here is derived from an EMBL/GenBank/DDBJ whole genome shotgun (WGS) entry which is preliminary data.</text>
</comment>
<dbReference type="RefSeq" id="WP_184678009.1">
    <property type="nucleotide sequence ID" value="NZ_JACHGY010000001.1"/>
</dbReference>
<dbReference type="PANTHER" id="PTHR42693">
    <property type="entry name" value="ARYLSULFATASE FAMILY MEMBER"/>
    <property type="match status" value="1"/>
</dbReference>
<evidence type="ECO:0000313" key="10">
    <source>
        <dbReference type="Proteomes" id="UP000541810"/>
    </source>
</evidence>
<evidence type="ECO:0000256" key="2">
    <source>
        <dbReference type="ARBA" id="ARBA00008779"/>
    </source>
</evidence>
<comment type="similarity">
    <text evidence="2">Belongs to the sulfatase family.</text>
</comment>
<keyword evidence="10" id="KW-1185">Reference proteome</keyword>
<gene>
    <name evidence="9" type="ORF">HNQ40_002301</name>
</gene>
<keyword evidence="6" id="KW-0106">Calcium</keyword>
<dbReference type="AlphaFoldDB" id="A0A7X0H9V5"/>
<dbReference type="Pfam" id="PF00884">
    <property type="entry name" value="Sulfatase"/>
    <property type="match status" value="1"/>
</dbReference>
<feature type="domain" description="Sulfatase N-terminal" evidence="8">
    <location>
        <begin position="28"/>
        <end position="357"/>
    </location>
</feature>
<dbReference type="Proteomes" id="UP000541810">
    <property type="component" value="Unassembled WGS sequence"/>
</dbReference>
<evidence type="ECO:0000256" key="7">
    <source>
        <dbReference type="SAM" id="SignalP"/>
    </source>
</evidence>
<sequence>MKHHASILLGTLLLLLSLSARAAEPAPPNIVFIMIDDLGLYDLHCYGFEAVDTPNIDALAAQGMLFTQAYAASPVCSPARAGTITGQSPARLHLTNHLSRKHFAPENAKVLDAHTLLNLPPETVTYAERLQEAGYACGFFGKWHLSVNAAWPSKHAEDPLTLPDNQGFNNNLGGNGSGGPPSWFSPYNNPYIPDGPEGEYLPYRLADEAIAFMKAHRDRPFLINFWNFTVHSPLGTTPELEAKYKAKRKAGAKMHSPVYTGMIEATDQVVGKLLTALDDLGLADNTLVVLTSDNGGIKGLTHVGDQPPLRMGKGYLYDGGLRVPFIARWPGKVQPGSTSDTRVTHLDLYPTFLETAGLAPDPGRPLDGDSLVAHLTEQTDLDRDAIYFHYPNYAWHSKNRLGSAIIQGDYKLLLRYDDDSVELYNLAQDPGETTDLAADMSELAAELTQNLKAWLKETNARLPVPNPDYVAP</sequence>
<protein>
    <submittedName>
        <fullName evidence="9">Arylsulfatase A-like enzyme</fullName>
    </submittedName>
</protein>
<evidence type="ECO:0000256" key="5">
    <source>
        <dbReference type="ARBA" id="ARBA00022801"/>
    </source>
</evidence>
<dbReference type="PANTHER" id="PTHR42693:SF42">
    <property type="entry name" value="ARYLSULFATASE G"/>
    <property type="match status" value="1"/>
</dbReference>
<proteinExistence type="inferred from homology"/>
<dbReference type="Gene3D" id="3.30.1120.10">
    <property type="match status" value="1"/>
</dbReference>
<dbReference type="InterPro" id="IPR050738">
    <property type="entry name" value="Sulfatase"/>
</dbReference>
<reference evidence="9 10" key="1">
    <citation type="submission" date="2020-08" db="EMBL/GenBank/DDBJ databases">
        <title>Genomic Encyclopedia of Type Strains, Phase IV (KMG-IV): sequencing the most valuable type-strain genomes for metagenomic binning, comparative biology and taxonomic classification.</title>
        <authorList>
            <person name="Goeker M."/>
        </authorList>
    </citation>
    <scope>NUCLEOTIDE SEQUENCE [LARGE SCALE GENOMIC DNA]</scope>
    <source>
        <strain evidence="9 10">DSM 103725</strain>
    </source>
</reference>
<keyword evidence="5" id="KW-0378">Hydrolase</keyword>
<evidence type="ECO:0000256" key="1">
    <source>
        <dbReference type="ARBA" id="ARBA00001913"/>
    </source>
</evidence>
<dbReference type="Gene3D" id="3.40.720.10">
    <property type="entry name" value="Alkaline Phosphatase, subunit A"/>
    <property type="match status" value="1"/>
</dbReference>
<dbReference type="CDD" id="cd16144">
    <property type="entry name" value="ARS_like"/>
    <property type="match status" value="1"/>
</dbReference>
<keyword evidence="3" id="KW-0479">Metal-binding</keyword>
<name>A0A7X0H9V5_9BACT</name>
<dbReference type="EMBL" id="JACHGY010000001">
    <property type="protein sequence ID" value="MBB6430495.1"/>
    <property type="molecule type" value="Genomic_DNA"/>
</dbReference>
<evidence type="ECO:0000256" key="6">
    <source>
        <dbReference type="ARBA" id="ARBA00022837"/>
    </source>
</evidence>
<dbReference type="InterPro" id="IPR017850">
    <property type="entry name" value="Alkaline_phosphatase_core_sf"/>
</dbReference>
<dbReference type="GO" id="GO:0046872">
    <property type="term" value="F:metal ion binding"/>
    <property type="evidence" value="ECO:0007669"/>
    <property type="project" value="UniProtKB-KW"/>
</dbReference>
<keyword evidence="4 7" id="KW-0732">Signal</keyword>
<organism evidence="9 10">
    <name type="scientific">Algisphaera agarilytica</name>
    <dbReference type="NCBI Taxonomy" id="1385975"/>
    <lineage>
        <taxon>Bacteria</taxon>
        <taxon>Pseudomonadati</taxon>
        <taxon>Planctomycetota</taxon>
        <taxon>Phycisphaerae</taxon>
        <taxon>Phycisphaerales</taxon>
        <taxon>Phycisphaeraceae</taxon>
        <taxon>Algisphaera</taxon>
    </lineage>
</organism>
<dbReference type="SUPFAM" id="SSF53649">
    <property type="entry name" value="Alkaline phosphatase-like"/>
    <property type="match status" value="1"/>
</dbReference>
<dbReference type="InterPro" id="IPR000917">
    <property type="entry name" value="Sulfatase_N"/>
</dbReference>
<accession>A0A7X0H9V5</accession>
<evidence type="ECO:0000313" key="9">
    <source>
        <dbReference type="EMBL" id="MBB6430495.1"/>
    </source>
</evidence>
<dbReference type="GO" id="GO:0004065">
    <property type="term" value="F:arylsulfatase activity"/>
    <property type="evidence" value="ECO:0007669"/>
    <property type="project" value="TreeGrafter"/>
</dbReference>